<evidence type="ECO:0000313" key="2">
    <source>
        <dbReference type="Proteomes" id="UP001501470"/>
    </source>
</evidence>
<comment type="caution">
    <text evidence="1">The sequence shown here is derived from an EMBL/GenBank/DDBJ whole genome shotgun (WGS) entry which is preliminary data.</text>
</comment>
<name>A0ABN1ZMV2_9ACTN</name>
<gene>
    <name evidence="1" type="ORF">GCM10009827_009930</name>
</gene>
<reference evidence="1 2" key="1">
    <citation type="journal article" date="2019" name="Int. J. Syst. Evol. Microbiol.">
        <title>The Global Catalogue of Microorganisms (GCM) 10K type strain sequencing project: providing services to taxonomists for standard genome sequencing and annotation.</title>
        <authorList>
            <consortium name="The Broad Institute Genomics Platform"/>
            <consortium name="The Broad Institute Genome Sequencing Center for Infectious Disease"/>
            <person name="Wu L."/>
            <person name="Ma J."/>
        </authorList>
    </citation>
    <scope>NUCLEOTIDE SEQUENCE [LARGE SCALE GENOMIC DNA]</scope>
    <source>
        <strain evidence="1 2">JCM 15933</strain>
    </source>
</reference>
<evidence type="ECO:0000313" key="1">
    <source>
        <dbReference type="EMBL" id="GAA1501263.1"/>
    </source>
</evidence>
<accession>A0ABN1ZMV2</accession>
<dbReference type="Proteomes" id="UP001501470">
    <property type="component" value="Unassembled WGS sequence"/>
</dbReference>
<organism evidence="1 2">
    <name type="scientific">Dactylosporangium maewongense</name>
    <dbReference type="NCBI Taxonomy" id="634393"/>
    <lineage>
        <taxon>Bacteria</taxon>
        <taxon>Bacillati</taxon>
        <taxon>Actinomycetota</taxon>
        <taxon>Actinomycetes</taxon>
        <taxon>Micromonosporales</taxon>
        <taxon>Micromonosporaceae</taxon>
        <taxon>Dactylosporangium</taxon>
    </lineage>
</organism>
<proteinExistence type="predicted"/>
<evidence type="ECO:0008006" key="3">
    <source>
        <dbReference type="Google" id="ProtNLM"/>
    </source>
</evidence>
<dbReference type="EMBL" id="BAAAQD010000001">
    <property type="protein sequence ID" value="GAA1501263.1"/>
    <property type="molecule type" value="Genomic_DNA"/>
</dbReference>
<protein>
    <recommendedName>
        <fullName evidence="3">Zinc-ribbon domain-containing protein</fullName>
    </recommendedName>
</protein>
<keyword evidence="2" id="KW-1185">Reference proteome</keyword>
<dbReference type="RefSeq" id="WP_344499914.1">
    <property type="nucleotide sequence ID" value="NZ_BAAAQD010000001.1"/>
</dbReference>
<sequence length="174" mass="18573">MGVFKSERRFWLDAPIDPAPIVADVTRHFEGAGYQVVSARTGAGAWDVDVTRTGMFRTVAGMRTALKIRLECDDQALVARAGVGVLGQQALPTLITAFVFWPVILTQVWGVVQAARIDNDAIRVIERSVEHRKALPPPAPAAPGQPPANGCARCGQVNDTGRFCTNCGAPLPVG</sequence>